<dbReference type="EMBL" id="JAQQBS010001425">
    <property type="protein sequence ID" value="KAK0157761.1"/>
    <property type="molecule type" value="Genomic_DNA"/>
</dbReference>
<dbReference type="PANTHER" id="PTHR11012">
    <property type="entry name" value="PROTEIN KINASE-LIKE DOMAIN-CONTAINING"/>
    <property type="match status" value="1"/>
</dbReference>
<accession>A0AA39C4I2</accession>
<sequence>MTGSGLGILNDCDIKKIINRRTGENNSSITSWCLEPIPDGGGFMGSYYQLRITINSHGTPVSFIFFAKTPPPPGPQRDFSLRHGIFNKEIVMYNEIVPQIGIGSGAKWSPECYYCIPDVIIVMENLIPEGYSTLDKYVPFGYEELACLFDTFARFHSRSLIQDENLRQQGKNLYDNWGEILNEGLVCDNESSILLQKAALDGCHALVDLVDELGDEEKKLLKKKITIWSWNLVKALKPSKKYRNIICHRDVWSANFMFKVDDNNGKLIDCRLIDFQFYSYIYPGMDLMLAMYMNSSREIRDNYFNSLIELYYDRLKCCLKIDANLNIDKILPLNLFLESCEVARPNAMIYALNNLQITLSNKDVSEKYFAKSPELLKHVLYGAGRNEYVCPQFLNIPQYKKRITENIIELYECLPDKLFDEYSDI</sequence>
<reference evidence="2" key="2">
    <citation type="submission" date="2023-03" db="EMBL/GenBank/DDBJ databases">
        <authorList>
            <person name="Inwood S.N."/>
            <person name="Skelly J.G."/>
            <person name="Guhlin J."/>
            <person name="Harrop T.W.R."/>
            <person name="Goldson S.G."/>
            <person name="Dearden P.K."/>
        </authorList>
    </citation>
    <scope>NUCLEOTIDE SEQUENCE</scope>
    <source>
        <strain evidence="2">Irish</strain>
        <tissue evidence="2">Whole body</tissue>
    </source>
</reference>
<dbReference type="AlphaFoldDB" id="A0AA39C4I2"/>
<feature type="domain" description="CHK kinase-like" evidence="1">
    <location>
        <begin position="121"/>
        <end position="321"/>
    </location>
</feature>
<dbReference type="SUPFAM" id="SSF56112">
    <property type="entry name" value="Protein kinase-like (PK-like)"/>
    <property type="match status" value="1"/>
</dbReference>
<name>A0AA39C4I2_9HYME</name>
<dbReference type="Pfam" id="PF02958">
    <property type="entry name" value="EcKL"/>
    <property type="match status" value="1"/>
</dbReference>
<dbReference type="InterPro" id="IPR015897">
    <property type="entry name" value="CHK_kinase-like"/>
</dbReference>
<gene>
    <name evidence="2" type="ORF">PV328_011459</name>
</gene>
<dbReference type="SMART" id="SM00587">
    <property type="entry name" value="CHK"/>
    <property type="match status" value="1"/>
</dbReference>
<dbReference type="Proteomes" id="UP001168990">
    <property type="component" value="Unassembled WGS sequence"/>
</dbReference>
<evidence type="ECO:0000313" key="2">
    <source>
        <dbReference type="EMBL" id="KAK0157761.1"/>
    </source>
</evidence>
<dbReference type="InterPro" id="IPR011009">
    <property type="entry name" value="Kinase-like_dom_sf"/>
</dbReference>
<dbReference type="PANTHER" id="PTHR11012:SF48">
    <property type="entry name" value="CHK KINASE-LIKE DOMAIN-CONTAINING PROTEIN-RELATED"/>
    <property type="match status" value="1"/>
</dbReference>
<proteinExistence type="predicted"/>
<keyword evidence="3" id="KW-1185">Reference proteome</keyword>
<evidence type="ECO:0000259" key="1">
    <source>
        <dbReference type="SMART" id="SM00587"/>
    </source>
</evidence>
<protein>
    <recommendedName>
        <fullName evidence="1">CHK kinase-like domain-containing protein</fullName>
    </recommendedName>
</protein>
<evidence type="ECO:0000313" key="3">
    <source>
        <dbReference type="Proteomes" id="UP001168990"/>
    </source>
</evidence>
<comment type="caution">
    <text evidence="2">The sequence shown here is derived from an EMBL/GenBank/DDBJ whole genome shotgun (WGS) entry which is preliminary data.</text>
</comment>
<dbReference type="Gene3D" id="3.90.1200.10">
    <property type="match status" value="1"/>
</dbReference>
<dbReference type="InterPro" id="IPR004119">
    <property type="entry name" value="EcKL"/>
</dbReference>
<reference evidence="2" key="1">
    <citation type="journal article" date="2023" name="bioRxiv">
        <title>Scaffold-level genome assemblies of two parasitoid biocontrol wasps reveal the parthenogenesis mechanism and an associated novel virus.</title>
        <authorList>
            <person name="Inwood S."/>
            <person name="Skelly J."/>
            <person name="Guhlin J."/>
            <person name="Harrop T."/>
            <person name="Goldson S."/>
            <person name="Dearden P."/>
        </authorList>
    </citation>
    <scope>NUCLEOTIDE SEQUENCE</scope>
    <source>
        <strain evidence="2">Irish</strain>
        <tissue evidence="2">Whole body</tissue>
    </source>
</reference>
<organism evidence="2 3">
    <name type="scientific">Microctonus aethiopoides</name>
    <dbReference type="NCBI Taxonomy" id="144406"/>
    <lineage>
        <taxon>Eukaryota</taxon>
        <taxon>Metazoa</taxon>
        <taxon>Ecdysozoa</taxon>
        <taxon>Arthropoda</taxon>
        <taxon>Hexapoda</taxon>
        <taxon>Insecta</taxon>
        <taxon>Pterygota</taxon>
        <taxon>Neoptera</taxon>
        <taxon>Endopterygota</taxon>
        <taxon>Hymenoptera</taxon>
        <taxon>Apocrita</taxon>
        <taxon>Ichneumonoidea</taxon>
        <taxon>Braconidae</taxon>
        <taxon>Euphorinae</taxon>
        <taxon>Microctonus</taxon>
    </lineage>
</organism>